<name>A0A9W8HW95_9FUNG</name>
<keyword evidence="4" id="KW-1185">Reference proteome</keyword>
<dbReference type="GO" id="GO:0005085">
    <property type="term" value="F:guanyl-nucleotide exchange factor activity"/>
    <property type="evidence" value="ECO:0007669"/>
    <property type="project" value="InterPro"/>
</dbReference>
<keyword evidence="3" id="KW-0347">Helicase</keyword>
<dbReference type="Pfam" id="PF02204">
    <property type="entry name" value="VPS9"/>
    <property type="match status" value="1"/>
</dbReference>
<gene>
    <name evidence="3" type="primary">DBP2_1</name>
    <name evidence="3" type="ORF">H4R20_003376</name>
</gene>
<dbReference type="SUPFAM" id="SSF109993">
    <property type="entry name" value="VPS9 domain"/>
    <property type="match status" value="1"/>
</dbReference>
<dbReference type="GO" id="GO:0016192">
    <property type="term" value="P:vesicle-mediated transport"/>
    <property type="evidence" value="ECO:0007669"/>
    <property type="project" value="InterPro"/>
</dbReference>
<keyword evidence="3" id="KW-0378">Hydrolase</keyword>
<dbReference type="PANTHER" id="PTHR23101:SF25">
    <property type="entry name" value="GTPASE-ACTIVATING PROTEIN AND VPS9 DOMAIN-CONTAINING PROTEIN 1"/>
    <property type="match status" value="1"/>
</dbReference>
<proteinExistence type="predicted"/>
<dbReference type="EC" id="3.6.4.13" evidence="3"/>
<feature type="domain" description="VPS9" evidence="2">
    <location>
        <begin position="481"/>
        <end position="644"/>
    </location>
</feature>
<evidence type="ECO:0000313" key="3">
    <source>
        <dbReference type="EMBL" id="KAJ2802190.1"/>
    </source>
</evidence>
<sequence length="824" mass="87106">MHPRSTASAPRHPQRASSGTGDDPLSAASSEQQVVGAISRMAPPADDRSATAAPRRSTTTRHERLQDMRSPATSSAASTASFPVAGFSRTRRRPPSSTQSSPAEAPRRVEQPAAAVPGAGQTAASQQNQQTPQSQLSLPLLPADSLGRKLWQHFQTAPDFADLRTMVADSPTAAIILPQSAAATEGANDLGAALNDNVLFTETPLGAVLGGDDDSATEPQLDVHGAAQCSFTTVSGICGTVGGGAVSALGVLPPMEDIMQSIAHSDSPRATLFDVLDSAGGPPLQLLHVVGCQRLSLPDSRRVLALVVAAPLERSLVVDSAVATLAARTHDAVAALLPRAPPDASVSSDQITADVDEIMRFAHSIELRASAHASPPAAATGLKALAWIAGRRTGSQRTAATATGAKAPADEDGDQWQACMQRLQDHTLDYLARLEDETSACGDAEARRKTSAMLAECVEKLVCESIYARLFSPAGTLSDDSIQDAQFASKIAALNVADIGLGHLGLSAPLARPELERICAEAAQMLCRMDAVKSPAEKLKLIVDAHKCIVDRIQRLNQRLRAKEEEPADTAETSPPKTELAADSILPLLIYAVVKSNPPRFVSNLRFIQRFRTRSLLSSQFEYCMTNAHAVASFVASVDPRHLGLPAEVSAAALEPSSPPPPLAILHNLLVNNVVSSVGLDVMQGVAGGSKKVAVGVYDATLRRLIDSSSLLIANAPWRSPADRELRSPVSGALQHDDGHARDSNEKPDSGADAAAAGVEDPLTTASQQLPYEIKAHLPRNRAFSTRSPRIVDRFLSADPDDLKMGEIAQLLESYKELARYIRE</sequence>
<organism evidence="3 4">
    <name type="scientific">Coemansia guatemalensis</name>
    <dbReference type="NCBI Taxonomy" id="2761395"/>
    <lineage>
        <taxon>Eukaryota</taxon>
        <taxon>Fungi</taxon>
        <taxon>Fungi incertae sedis</taxon>
        <taxon>Zoopagomycota</taxon>
        <taxon>Kickxellomycotina</taxon>
        <taxon>Kickxellomycetes</taxon>
        <taxon>Kickxellales</taxon>
        <taxon>Kickxellaceae</taxon>
        <taxon>Coemansia</taxon>
    </lineage>
</organism>
<dbReference type="EMBL" id="JANBUO010000695">
    <property type="protein sequence ID" value="KAJ2802190.1"/>
    <property type="molecule type" value="Genomic_DNA"/>
</dbReference>
<dbReference type="InterPro" id="IPR037191">
    <property type="entry name" value="VPS9_dom_sf"/>
</dbReference>
<dbReference type="SMART" id="SM00167">
    <property type="entry name" value="VPS9"/>
    <property type="match status" value="1"/>
</dbReference>
<feature type="region of interest" description="Disordered" evidence="1">
    <location>
        <begin position="722"/>
        <end position="757"/>
    </location>
</feature>
<keyword evidence="3" id="KW-0067">ATP-binding</keyword>
<dbReference type="GO" id="GO:0005829">
    <property type="term" value="C:cytosol"/>
    <property type="evidence" value="ECO:0007669"/>
    <property type="project" value="TreeGrafter"/>
</dbReference>
<dbReference type="AlphaFoldDB" id="A0A9W8HW95"/>
<evidence type="ECO:0000313" key="4">
    <source>
        <dbReference type="Proteomes" id="UP001140094"/>
    </source>
</evidence>
<dbReference type="GO" id="GO:0003724">
    <property type="term" value="F:RNA helicase activity"/>
    <property type="evidence" value="ECO:0007669"/>
    <property type="project" value="UniProtKB-EC"/>
</dbReference>
<comment type="caution">
    <text evidence="3">The sequence shown here is derived from an EMBL/GenBank/DDBJ whole genome shotgun (WGS) entry which is preliminary data.</text>
</comment>
<protein>
    <submittedName>
        <fullName evidence="3">ATP-dependent RNA helicase dbp2</fullName>
        <ecNumber evidence="3">3.6.4.13</ecNumber>
    </submittedName>
</protein>
<dbReference type="OrthoDB" id="10264848at2759"/>
<dbReference type="Proteomes" id="UP001140094">
    <property type="component" value="Unassembled WGS sequence"/>
</dbReference>
<feature type="compositionally biased region" description="Low complexity" evidence="1">
    <location>
        <begin position="72"/>
        <end position="81"/>
    </location>
</feature>
<evidence type="ECO:0000256" key="1">
    <source>
        <dbReference type="SAM" id="MobiDB-lite"/>
    </source>
</evidence>
<dbReference type="GO" id="GO:0016787">
    <property type="term" value="F:hydrolase activity"/>
    <property type="evidence" value="ECO:0007669"/>
    <property type="project" value="UniProtKB-KW"/>
</dbReference>
<dbReference type="PROSITE" id="PS51205">
    <property type="entry name" value="VPS9"/>
    <property type="match status" value="1"/>
</dbReference>
<dbReference type="Gene3D" id="1.20.1050.80">
    <property type="entry name" value="VPS9 domain"/>
    <property type="match status" value="1"/>
</dbReference>
<reference evidence="3" key="1">
    <citation type="submission" date="2022-07" db="EMBL/GenBank/DDBJ databases">
        <title>Phylogenomic reconstructions and comparative analyses of Kickxellomycotina fungi.</title>
        <authorList>
            <person name="Reynolds N.K."/>
            <person name="Stajich J.E."/>
            <person name="Barry K."/>
            <person name="Grigoriev I.V."/>
            <person name="Crous P."/>
            <person name="Smith M.E."/>
        </authorList>
    </citation>
    <scope>NUCLEOTIDE SEQUENCE</scope>
    <source>
        <strain evidence="3">NRRL 1565</strain>
    </source>
</reference>
<evidence type="ECO:0000259" key="2">
    <source>
        <dbReference type="PROSITE" id="PS51205"/>
    </source>
</evidence>
<feature type="compositionally biased region" description="Low complexity" evidence="1">
    <location>
        <begin position="111"/>
        <end position="135"/>
    </location>
</feature>
<feature type="region of interest" description="Disordered" evidence="1">
    <location>
        <begin position="1"/>
        <end position="135"/>
    </location>
</feature>
<dbReference type="InterPro" id="IPR045046">
    <property type="entry name" value="Vps9-like"/>
</dbReference>
<accession>A0A9W8HW95</accession>
<dbReference type="GO" id="GO:0030139">
    <property type="term" value="C:endocytic vesicle"/>
    <property type="evidence" value="ECO:0007669"/>
    <property type="project" value="TreeGrafter"/>
</dbReference>
<dbReference type="InterPro" id="IPR003123">
    <property type="entry name" value="VPS9"/>
</dbReference>
<dbReference type="GO" id="GO:0031267">
    <property type="term" value="F:small GTPase binding"/>
    <property type="evidence" value="ECO:0007669"/>
    <property type="project" value="TreeGrafter"/>
</dbReference>
<keyword evidence="3" id="KW-0547">Nucleotide-binding</keyword>
<dbReference type="PANTHER" id="PTHR23101">
    <property type="entry name" value="RAB GDP/GTP EXCHANGE FACTOR"/>
    <property type="match status" value="1"/>
</dbReference>
<feature type="compositionally biased region" description="Basic and acidic residues" evidence="1">
    <location>
        <begin position="735"/>
        <end position="750"/>
    </location>
</feature>